<reference evidence="1 2" key="1">
    <citation type="submission" date="2019-02" db="EMBL/GenBank/DDBJ databases">
        <title>Sequencing the genomes of 1000 actinobacteria strains.</title>
        <authorList>
            <person name="Klenk H.-P."/>
        </authorList>
    </citation>
    <scope>NUCLEOTIDE SEQUENCE [LARGE SCALE GENOMIC DNA]</scope>
    <source>
        <strain evidence="1 2">DSM 45779</strain>
    </source>
</reference>
<dbReference type="Proteomes" id="UP000291591">
    <property type="component" value="Unassembled WGS sequence"/>
</dbReference>
<protein>
    <submittedName>
        <fullName evidence="1">Uncharacterized protein</fullName>
    </submittedName>
</protein>
<gene>
    <name evidence="1" type="ORF">EV383_1672</name>
</gene>
<organism evidence="1 2">
    <name type="scientific">Pseudonocardia sediminis</name>
    <dbReference type="NCBI Taxonomy" id="1397368"/>
    <lineage>
        <taxon>Bacteria</taxon>
        <taxon>Bacillati</taxon>
        <taxon>Actinomycetota</taxon>
        <taxon>Actinomycetes</taxon>
        <taxon>Pseudonocardiales</taxon>
        <taxon>Pseudonocardiaceae</taxon>
        <taxon>Pseudonocardia</taxon>
    </lineage>
</organism>
<evidence type="ECO:0000313" key="1">
    <source>
        <dbReference type="EMBL" id="RZT84816.1"/>
    </source>
</evidence>
<comment type="caution">
    <text evidence="1">The sequence shown here is derived from an EMBL/GenBank/DDBJ whole genome shotgun (WGS) entry which is preliminary data.</text>
</comment>
<dbReference type="AlphaFoldDB" id="A0A4Q7UT11"/>
<evidence type="ECO:0000313" key="2">
    <source>
        <dbReference type="Proteomes" id="UP000291591"/>
    </source>
</evidence>
<accession>A0A4Q7UT11</accession>
<sequence>MVGPTRVGRVHQGLQKVMFGLTSIAVALVVTGCGGTNAVEVSGPPTPTFPPGVVPSATLDDTRTKLSSIAQDECARDDPATIYPTCARFVGEVQAVLPAIREQAPRATQAADTVQTGLQRFVGGGCVNAANSGPAGEPQTCGPALGTLQQDLRSLVTAVGR</sequence>
<proteinExistence type="predicted"/>
<dbReference type="EMBL" id="SHKL01000001">
    <property type="protein sequence ID" value="RZT84816.1"/>
    <property type="molecule type" value="Genomic_DNA"/>
</dbReference>
<name>A0A4Q7UT11_PSEST</name>
<keyword evidence="2" id="KW-1185">Reference proteome</keyword>
<dbReference type="PROSITE" id="PS51257">
    <property type="entry name" value="PROKAR_LIPOPROTEIN"/>
    <property type="match status" value="1"/>
</dbReference>